<reference evidence="2" key="1">
    <citation type="journal article" date="2012" name="Mol. Plant Microbe Interact.">
        <title>A highly conserved effector in Fusarium oxysporum is required for full virulence on Arabidopsis.</title>
        <authorList>
            <person name="Thatcher L.F."/>
            <person name="Gardiner D.M."/>
            <person name="Kazan K."/>
            <person name="Manners J."/>
        </authorList>
    </citation>
    <scope>NUCLEOTIDE SEQUENCE [LARGE SCALE GENOMIC DNA]</scope>
    <source>
        <strain evidence="2">Fo5176</strain>
    </source>
</reference>
<gene>
    <name evidence="2" type="ORF">FOXB_15207</name>
</gene>
<accession>F9G975</accession>
<protein>
    <submittedName>
        <fullName evidence="2">Uncharacterized protein</fullName>
    </submittedName>
</protein>
<sequence>MDVTLQSGTSDKSQYDINQYNQEKLQQCGSQSSGMQSKGVGQHVDGLTGPTDPNIEGGMQQRSWLQICQDDGTAKLKGADEGDCLVQQ</sequence>
<evidence type="ECO:0000256" key="1">
    <source>
        <dbReference type="SAM" id="MobiDB-lite"/>
    </source>
</evidence>
<evidence type="ECO:0000313" key="2">
    <source>
        <dbReference type="EMBL" id="EGU74279.1"/>
    </source>
</evidence>
<proteinExistence type="predicted"/>
<name>F9G975_FUSOF</name>
<feature type="compositionally biased region" description="Polar residues" evidence="1">
    <location>
        <begin position="1"/>
        <end position="25"/>
    </location>
</feature>
<comment type="caution">
    <text evidence="2">The sequence shown here is derived from an EMBL/GenBank/DDBJ whole genome shotgun (WGS) entry which is preliminary data.</text>
</comment>
<feature type="compositionally biased region" description="Low complexity" evidence="1">
    <location>
        <begin position="26"/>
        <end position="42"/>
    </location>
</feature>
<dbReference type="AlphaFoldDB" id="F9G975"/>
<organism evidence="2">
    <name type="scientific">Fusarium oxysporum (strain Fo5176)</name>
    <name type="common">Fusarium vascular wilt</name>
    <dbReference type="NCBI Taxonomy" id="660025"/>
    <lineage>
        <taxon>Eukaryota</taxon>
        <taxon>Fungi</taxon>
        <taxon>Dikarya</taxon>
        <taxon>Ascomycota</taxon>
        <taxon>Pezizomycotina</taxon>
        <taxon>Sordariomycetes</taxon>
        <taxon>Hypocreomycetidae</taxon>
        <taxon>Hypocreales</taxon>
        <taxon>Nectriaceae</taxon>
        <taxon>Fusarium</taxon>
        <taxon>Fusarium oxysporum species complex</taxon>
    </lineage>
</organism>
<dbReference type="EMBL" id="AFQF01003715">
    <property type="protein sequence ID" value="EGU74279.1"/>
    <property type="molecule type" value="Genomic_DNA"/>
</dbReference>
<feature type="region of interest" description="Disordered" evidence="1">
    <location>
        <begin position="1"/>
        <end position="60"/>
    </location>
</feature>